<dbReference type="InterPro" id="IPR045792">
    <property type="entry name" value="DUF6036"/>
</dbReference>
<evidence type="ECO:0000313" key="2">
    <source>
        <dbReference type="EMBL" id="MBK6088348.1"/>
    </source>
</evidence>
<gene>
    <name evidence="2" type="ORF">JKK62_06700</name>
</gene>
<comment type="caution">
    <text evidence="2">The sequence shown here is derived from an EMBL/GenBank/DDBJ whole genome shotgun (WGS) entry which is preliminary data.</text>
</comment>
<keyword evidence="3" id="KW-1185">Reference proteome</keyword>
<dbReference type="Proteomes" id="UP000633365">
    <property type="component" value="Unassembled WGS sequence"/>
</dbReference>
<organism evidence="2 3">
    <name type="scientific">Ruminococcus difficilis</name>
    <dbReference type="NCBI Taxonomy" id="2763069"/>
    <lineage>
        <taxon>Bacteria</taxon>
        <taxon>Bacillati</taxon>
        <taxon>Bacillota</taxon>
        <taxon>Clostridia</taxon>
        <taxon>Eubacteriales</taxon>
        <taxon>Oscillospiraceae</taxon>
        <taxon>Ruminococcus</taxon>
    </lineage>
</organism>
<reference evidence="2" key="1">
    <citation type="submission" date="2021-01" db="EMBL/GenBank/DDBJ databases">
        <title>Genome public.</title>
        <authorList>
            <person name="Liu C."/>
            <person name="Sun Q."/>
        </authorList>
    </citation>
    <scope>NUCLEOTIDE SEQUENCE</scope>
    <source>
        <strain evidence="2">M6</strain>
    </source>
</reference>
<proteinExistence type="predicted"/>
<evidence type="ECO:0000313" key="3">
    <source>
        <dbReference type="Proteomes" id="UP000633365"/>
    </source>
</evidence>
<sequence length="171" mass="20070">MKPNKKEIIEKLKQLDSDMALIDSTDDLYTCVIVGGSALVLMDKIYRSTHDIDSIASSEKIQPLLEAYNINMNVKAYLTNFPDDYRERLVPVEIATKKVKFYTVSTEDLVVSKLCASRDKDFEDIETKEVTENLDWKLMDRLIEDVCYGMLNEYDENHLRMRYENYKERFI</sequence>
<dbReference type="EMBL" id="JAEQMG010000050">
    <property type="protein sequence ID" value="MBK6088348.1"/>
    <property type="molecule type" value="Genomic_DNA"/>
</dbReference>
<evidence type="ECO:0000259" key="1">
    <source>
        <dbReference type="Pfam" id="PF19502"/>
    </source>
</evidence>
<dbReference type="Pfam" id="PF19502">
    <property type="entry name" value="DUF6036"/>
    <property type="match status" value="1"/>
</dbReference>
<dbReference type="RefSeq" id="WP_201427253.1">
    <property type="nucleotide sequence ID" value="NZ_JAEQMG010000050.1"/>
</dbReference>
<accession>A0A934U0H2</accession>
<dbReference type="AlphaFoldDB" id="A0A934U0H2"/>
<feature type="domain" description="DUF6036" evidence="1">
    <location>
        <begin position="10"/>
        <end position="170"/>
    </location>
</feature>
<protein>
    <recommendedName>
        <fullName evidence="1">DUF6036 domain-containing protein</fullName>
    </recommendedName>
</protein>
<name>A0A934U0H2_9FIRM</name>